<organism evidence="4 5">
    <name type="scientific">Stieleria magnilauensis</name>
    <dbReference type="NCBI Taxonomy" id="2527963"/>
    <lineage>
        <taxon>Bacteria</taxon>
        <taxon>Pseudomonadati</taxon>
        <taxon>Planctomycetota</taxon>
        <taxon>Planctomycetia</taxon>
        <taxon>Pirellulales</taxon>
        <taxon>Pirellulaceae</taxon>
        <taxon>Stieleria</taxon>
    </lineage>
</organism>
<keyword evidence="5" id="KW-1185">Reference proteome</keyword>
<dbReference type="PANTHER" id="PTHR43619:SF2">
    <property type="entry name" value="S-ADENOSYL-L-METHIONINE-DEPENDENT METHYLTRANSFERASES SUPERFAMILY PROTEIN"/>
    <property type="match status" value="1"/>
</dbReference>
<evidence type="ECO:0000313" key="5">
    <source>
        <dbReference type="Proteomes" id="UP000318081"/>
    </source>
</evidence>
<protein>
    <submittedName>
        <fullName evidence="4">Leucine carboxyl methyltransferase</fullName>
    </submittedName>
</protein>
<dbReference type="InterPro" id="IPR029063">
    <property type="entry name" value="SAM-dependent_MTases_sf"/>
</dbReference>
<evidence type="ECO:0000256" key="2">
    <source>
        <dbReference type="ARBA" id="ARBA00022603"/>
    </source>
</evidence>
<dbReference type="NCBIfam" id="TIGR00027">
    <property type="entry name" value="mthyl_TIGR00027"/>
    <property type="match status" value="1"/>
</dbReference>
<dbReference type="InterPro" id="IPR007213">
    <property type="entry name" value="Ppm1/Ppm2/Tcmp"/>
</dbReference>
<dbReference type="PANTHER" id="PTHR43619">
    <property type="entry name" value="S-ADENOSYL-L-METHIONINE-DEPENDENT METHYLTRANSFERASE YKTD-RELATED"/>
    <property type="match status" value="1"/>
</dbReference>
<proteinExistence type="inferred from homology"/>
<dbReference type="Proteomes" id="UP000318081">
    <property type="component" value="Chromosome"/>
</dbReference>
<keyword evidence="2 4" id="KW-0489">Methyltransferase</keyword>
<dbReference type="Gene3D" id="3.40.50.150">
    <property type="entry name" value="Vaccinia Virus protein VP39"/>
    <property type="match status" value="1"/>
</dbReference>
<dbReference type="Gene3D" id="3.10.129.10">
    <property type="entry name" value="Hotdog Thioesterase"/>
    <property type="match status" value="1"/>
</dbReference>
<dbReference type="Pfam" id="PF14539">
    <property type="entry name" value="DUF4442"/>
    <property type="match status" value="1"/>
</dbReference>
<evidence type="ECO:0000313" key="4">
    <source>
        <dbReference type="EMBL" id="QDV88763.1"/>
    </source>
</evidence>
<keyword evidence="3" id="KW-0808">Transferase</keyword>
<dbReference type="InterPro" id="IPR011610">
    <property type="entry name" value="SAM_mthyl_Trfase_ML2640-like"/>
</dbReference>
<name>A0ABX5Y394_9BACT</name>
<reference evidence="4 5" key="1">
    <citation type="submission" date="2019-02" db="EMBL/GenBank/DDBJ databases">
        <title>Deep-cultivation of Planctomycetes and their phenomic and genomic characterization uncovers novel biology.</title>
        <authorList>
            <person name="Wiegand S."/>
            <person name="Jogler M."/>
            <person name="Boedeker C."/>
            <person name="Pinto D."/>
            <person name="Vollmers J."/>
            <person name="Rivas-Marin E."/>
            <person name="Kohn T."/>
            <person name="Peeters S.H."/>
            <person name="Heuer A."/>
            <person name="Rast P."/>
            <person name="Oberbeckmann S."/>
            <person name="Bunk B."/>
            <person name="Jeske O."/>
            <person name="Meyerdierks A."/>
            <person name="Storesund J.E."/>
            <person name="Kallscheuer N."/>
            <person name="Luecker S."/>
            <person name="Lage O.M."/>
            <person name="Pohl T."/>
            <person name="Merkel B.J."/>
            <person name="Hornburger P."/>
            <person name="Mueller R.-W."/>
            <person name="Bruemmer F."/>
            <person name="Labrenz M."/>
            <person name="Spormann A.M."/>
            <person name="Op den Camp H."/>
            <person name="Overmann J."/>
            <person name="Amann R."/>
            <person name="Jetten M.S.M."/>
            <person name="Mascher T."/>
            <person name="Medema M.H."/>
            <person name="Devos D.P."/>
            <person name="Kaster A.-K."/>
            <person name="Ovreas L."/>
            <person name="Rohde M."/>
            <person name="Galperin M.Y."/>
            <person name="Jogler C."/>
        </authorList>
    </citation>
    <scope>NUCLEOTIDE SEQUENCE [LARGE SCALE GENOMIC DNA]</scope>
    <source>
        <strain evidence="4 5">TBK1r</strain>
    </source>
</reference>
<evidence type="ECO:0000256" key="1">
    <source>
        <dbReference type="ARBA" id="ARBA00008138"/>
    </source>
</evidence>
<dbReference type="EMBL" id="CP036432">
    <property type="protein sequence ID" value="QDV88763.1"/>
    <property type="molecule type" value="Genomic_DNA"/>
</dbReference>
<accession>A0ABX5Y394</accession>
<comment type="similarity">
    <text evidence="1">Belongs to the UPF0677 family.</text>
</comment>
<evidence type="ECO:0000256" key="3">
    <source>
        <dbReference type="ARBA" id="ARBA00022679"/>
    </source>
</evidence>
<dbReference type="InterPro" id="IPR029069">
    <property type="entry name" value="HotDog_dom_sf"/>
</dbReference>
<dbReference type="InterPro" id="IPR027961">
    <property type="entry name" value="DUF4442"/>
</dbReference>
<dbReference type="CDD" id="cd03443">
    <property type="entry name" value="PaaI_thioesterase"/>
    <property type="match status" value="1"/>
</dbReference>
<dbReference type="SUPFAM" id="SSF54637">
    <property type="entry name" value="Thioesterase/thiol ester dehydrase-isomerase"/>
    <property type="match status" value="1"/>
</dbReference>
<dbReference type="GO" id="GO:0008168">
    <property type="term" value="F:methyltransferase activity"/>
    <property type="evidence" value="ECO:0007669"/>
    <property type="project" value="UniProtKB-KW"/>
</dbReference>
<dbReference type="SUPFAM" id="SSF53335">
    <property type="entry name" value="S-adenosyl-L-methionine-dependent methyltransferases"/>
    <property type="match status" value="1"/>
</dbReference>
<sequence>MGATMAVIETDKEVSWEKDYADRINPELMNTLLHRAVPVLAWTGWQITRVGPGFCESVLPLAIETTNQHGTHQAALISLSADYTGGMALTTLLTGTPLTGIHRGRPDESASLWLVGMDVKYENPSTSHLRAVSRVDPKTARRIKSRYFSGRVVLATINVEFWSEDGERVATAVMRYFAQATQRLLEHRSGGERSTMTKLNLKTSARIIAGLRAMDSPAGAKTIADSQGRQLRIDAPHDKVAAGTHGLLQAKRLQKVLPQLGAMVGARTRHCDEVLRSIAGIEQLVMLGAGLDMRPLRRAAELSGVTVFELDLPVMLAERQHVIERLESQLGSAAAAPERHQIAADFLQDDVGELLQRHFAFSETALTLFVYEGCSMYFDEQQNRRLLQSIRRRMRHPDSMLWMDCVTPAVINEGTCDPNIHEFVDRMELIGERFVYGPADPEAFLRSCGLVGCSNDTAQDYLGSEDPTLGEYRFLTAHQDVRDLN</sequence>
<gene>
    <name evidence="4" type="ORF">TBK1r_77980</name>
</gene>
<dbReference type="Pfam" id="PF04072">
    <property type="entry name" value="LCM"/>
    <property type="match status" value="1"/>
</dbReference>
<dbReference type="GO" id="GO:0032259">
    <property type="term" value="P:methylation"/>
    <property type="evidence" value="ECO:0007669"/>
    <property type="project" value="UniProtKB-KW"/>
</dbReference>